<dbReference type="RefSeq" id="WP_093389093.1">
    <property type="nucleotide sequence ID" value="NZ_FOTW01000017.1"/>
</dbReference>
<evidence type="ECO:0000313" key="2">
    <source>
        <dbReference type="EMBL" id="SFM31377.1"/>
    </source>
</evidence>
<evidence type="ECO:0008006" key="4">
    <source>
        <dbReference type="Google" id="ProtNLM"/>
    </source>
</evidence>
<sequence>MRPSAALLFCPPLALCLLAACSEAPPPAPPYPSISAGCAQWQDSASLAVADSIHLNVAAPRTLEDGGIELVLAYFLPANSRADLERTGFELTVPHGAAIASGRIGQVERLIPPVGKDGPIVLPGLPPRLLGEAYGADVIYRFPLRFAGPLPERFDLTPPAMTVGGVRYPMRTLTLRRFAQRGAFGLCS</sequence>
<dbReference type="EMBL" id="FOTW01000017">
    <property type="protein sequence ID" value="SFM31377.1"/>
    <property type="molecule type" value="Genomic_DNA"/>
</dbReference>
<reference evidence="2 3" key="1">
    <citation type="submission" date="2016-10" db="EMBL/GenBank/DDBJ databases">
        <authorList>
            <person name="de Groot N.N."/>
        </authorList>
    </citation>
    <scope>NUCLEOTIDE SEQUENCE [LARGE SCALE GENOMIC DNA]</scope>
    <source>
        <strain evidence="2 3">ATCC 43154</strain>
    </source>
</reference>
<evidence type="ECO:0000313" key="3">
    <source>
        <dbReference type="Proteomes" id="UP000199470"/>
    </source>
</evidence>
<dbReference type="PROSITE" id="PS51257">
    <property type="entry name" value="PROKAR_LIPOPROTEIN"/>
    <property type="match status" value="1"/>
</dbReference>
<proteinExistence type="predicted"/>
<keyword evidence="3" id="KW-1185">Reference proteome</keyword>
<feature type="chain" id="PRO_5011510306" description="Lipoprotein" evidence="1">
    <location>
        <begin position="20"/>
        <end position="188"/>
    </location>
</feature>
<evidence type="ECO:0000256" key="1">
    <source>
        <dbReference type="SAM" id="SignalP"/>
    </source>
</evidence>
<gene>
    <name evidence="2" type="ORF">SAMN02982985_03616</name>
</gene>
<dbReference type="AlphaFoldDB" id="A0A1I4PUD3"/>
<protein>
    <recommendedName>
        <fullName evidence="4">Lipoprotein</fullName>
    </recommendedName>
</protein>
<name>A0A1I4PUD3_9BURK</name>
<dbReference type="STRING" id="758825.SAMN02982985_03616"/>
<organism evidence="2 3">
    <name type="scientific">Rugamonas rubra</name>
    <dbReference type="NCBI Taxonomy" id="758825"/>
    <lineage>
        <taxon>Bacteria</taxon>
        <taxon>Pseudomonadati</taxon>
        <taxon>Pseudomonadota</taxon>
        <taxon>Betaproteobacteria</taxon>
        <taxon>Burkholderiales</taxon>
        <taxon>Oxalobacteraceae</taxon>
        <taxon>Telluria group</taxon>
        <taxon>Rugamonas</taxon>
    </lineage>
</organism>
<dbReference type="OrthoDB" id="8752669at2"/>
<dbReference type="Proteomes" id="UP000199470">
    <property type="component" value="Unassembled WGS sequence"/>
</dbReference>
<feature type="signal peptide" evidence="1">
    <location>
        <begin position="1"/>
        <end position="19"/>
    </location>
</feature>
<keyword evidence="1" id="KW-0732">Signal</keyword>
<accession>A0A1I4PUD3</accession>